<sequence>MDGNAFWDARAQYYKDYNEINTLPPALTLGNMLNIYEAEHIVEVACSTGLFTVFCLCNLEKAKSFISVDVSGTMIKLAKERKHNQTGINREIAHEFAIGSATDLSFIKDESQDVYVSNMCIHMIPDKIRFLEEAKRVLKKGGKIGLTVPSEKDGLMDLFLTNLDRIGCKPNFKENPWSIGYKDVMVKLLQDNGFKVIYCWQDHFKLPYHDDEDIDFQLSHGDAKSFFASLTPEKKVEFRKNIISDFASMKQNFTPLQMKLISIVAVKEV</sequence>
<gene>
    <name evidence="2" type="ORF">EC1118_1F14_0133g</name>
</gene>
<dbReference type="InterPro" id="IPR050508">
    <property type="entry name" value="Methyltransf_Superfamily"/>
</dbReference>
<protein>
    <submittedName>
        <fullName evidence="2">EC1118_1F14_0133p</fullName>
    </submittedName>
</protein>
<dbReference type="CDD" id="cd02440">
    <property type="entry name" value="AdoMet_MTases"/>
    <property type="match status" value="1"/>
</dbReference>
<evidence type="ECO:0000313" key="2">
    <source>
        <dbReference type="EMBL" id="CAY79387.1"/>
    </source>
</evidence>
<proteinExistence type="predicted"/>
<feature type="domain" description="Methyltransferase type 11" evidence="1">
    <location>
        <begin position="43"/>
        <end position="144"/>
    </location>
</feature>
<dbReference type="EMBL" id="FN393068">
    <property type="protein sequence ID" value="CAY79387.1"/>
    <property type="molecule type" value="Genomic_DNA"/>
</dbReference>
<dbReference type="PANTHER" id="PTHR42912:SF80">
    <property type="entry name" value="METHYLTRANSFERASE DOMAIN-CONTAINING PROTEIN"/>
    <property type="match status" value="1"/>
</dbReference>
<evidence type="ECO:0000259" key="1">
    <source>
        <dbReference type="Pfam" id="PF08241"/>
    </source>
</evidence>
<dbReference type="SUPFAM" id="SSF53335">
    <property type="entry name" value="S-adenosyl-L-methionine-dependent methyltransferases"/>
    <property type="match status" value="1"/>
</dbReference>
<dbReference type="HOGENOM" id="CLU_1034975_0_0_1"/>
<dbReference type="InterPro" id="IPR013216">
    <property type="entry name" value="Methyltransf_11"/>
</dbReference>
<name>C8Z7M1_YEAS8</name>
<dbReference type="AlphaFoldDB" id="C8Z7M1"/>
<dbReference type="Gene3D" id="3.40.50.150">
    <property type="entry name" value="Vaccinia Virus protein VP39"/>
    <property type="match status" value="1"/>
</dbReference>
<dbReference type="OrthoDB" id="66144at2759"/>
<dbReference type="Pfam" id="PF08241">
    <property type="entry name" value="Methyltransf_11"/>
    <property type="match status" value="1"/>
</dbReference>
<dbReference type="PANTHER" id="PTHR42912">
    <property type="entry name" value="METHYLTRANSFERASE"/>
    <property type="match status" value="1"/>
</dbReference>
<dbReference type="Proteomes" id="UP000000286">
    <property type="component" value="Chromosome VI"/>
</dbReference>
<accession>C8Z7M1</accession>
<dbReference type="InterPro" id="IPR029063">
    <property type="entry name" value="SAM-dependent_MTases_sf"/>
</dbReference>
<reference evidence="2 3" key="1">
    <citation type="journal article" date="2009" name="Proc. Natl. Acad. Sci. U.S.A.">
        <title>Eukaryote-to-eukaryote gene transfer events revealed by the genome sequence of the wine yeast Saccharomyces cerevisiae EC1118.</title>
        <authorList>
            <person name="Novo M."/>
            <person name="Bigey F."/>
            <person name="Beyne E."/>
            <person name="Galeote V."/>
            <person name="Gavory F."/>
            <person name="Mallet S."/>
            <person name="Cambot B."/>
            <person name="Legras J.L."/>
            <person name="Wincker P."/>
            <person name="Casaregola S."/>
            <person name="Dequin S."/>
        </authorList>
    </citation>
    <scope>NUCLEOTIDE SEQUENCE [LARGE SCALE GENOMIC DNA]</scope>
    <source>
        <strain evidence="3">Lalvin EC1118 / Prise de mousse</strain>
    </source>
</reference>
<evidence type="ECO:0000313" key="3">
    <source>
        <dbReference type="Proteomes" id="UP000000286"/>
    </source>
</evidence>
<dbReference type="GO" id="GO:0008757">
    <property type="term" value="F:S-adenosylmethionine-dependent methyltransferase activity"/>
    <property type="evidence" value="ECO:0007669"/>
    <property type="project" value="InterPro"/>
</dbReference>
<organism evidence="2 3">
    <name type="scientific">Saccharomyces cerevisiae (strain Lalvin EC1118 / Prise de mousse)</name>
    <name type="common">Baker's yeast</name>
    <dbReference type="NCBI Taxonomy" id="643680"/>
    <lineage>
        <taxon>Eukaryota</taxon>
        <taxon>Fungi</taxon>
        <taxon>Dikarya</taxon>
        <taxon>Ascomycota</taxon>
        <taxon>Saccharomycotina</taxon>
        <taxon>Saccharomycetes</taxon>
        <taxon>Saccharomycetales</taxon>
        <taxon>Saccharomycetaceae</taxon>
        <taxon>Saccharomyces</taxon>
    </lineage>
</organism>